<name>A0A1G5R998_PHOLU</name>
<sequence>MPVERLNRPLAPGTLTGEMARGEHINALVDVLSSGTIVSLAVVMQAQDTLERDFDRLSKNAAGLVALGLAELCRLMRKAGDAIEQILHWSYW</sequence>
<keyword evidence="2" id="KW-1185">Reference proteome</keyword>
<evidence type="ECO:0000313" key="1">
    <source>
        <dbReference type="EMBL" id="SCZ70653.1"/>
    </source>
</evidence>
<dbReference type="AlphaFoldDB" id="A0A1G5R998"/>
<dbReference type="Proteomes" id="UP000183223">
    <property type="component" value="Unassembled WGS sequence"/>
</dbReference>
<accession>A0A1G5R998</accession>
<organism evidence="1 2">
    <name type="scientific">Photorhabdus luminescens</name>
    <name type="common">Xenorhabdus luminescens</name>
    <dbReference type="NCBI Taxonomy" id="29488"/>
    <lineage>
        <taxon>Bacteria</taxon>
        <taxon>Pseudomonadati</taxon>
        <taxon>Pseudomonadota</taxon>
        <taxon>Gammaproteobacteria</taxon>
        <taxon>Enterobacterales</taxon>
        <taxon>Morganellaceae</taxon>
        <taxon>Photorhabdus</taxon>
    </lineage>
</organism>
<proteinExistence type="predicted"/>
<reference evidence="2" key="1">
    <citation type="submission" date="2016-10" db="EMBL/GenBank/DDBJ databases">
        <authorList>
            <person name="Varghese N."/>
            <person name="Submissions S."/>
        </authorList>
    </citation>
    <scope>NUCLEOTIDE SEQUENCE [LARGE SCALE GENOMIC DNA]</scope>
    <source>
        <strain evidence="2">ATCC 29999</strain>
    </source>
</reference>
<dbReference type="EMBL" id="FMWJ01000020">
    <property type="protein sequence ID" value="SCZ70653.1"/>
    <property type="molecule type" value="Genomic_DNA"/>
</dbReference>
<protein>
    <submittedName>
        <fullName evidence="1">Uncharacterized protein</fullName>
    </submittedName>
</protein>
<evidence type="ECO:0000313" key="2">
    <source>
        <dbReference type="Proteomes" id="UP000183223"/>
    </source>
</evidence>
<gene>
    <name evidence="1" type="ORF">SAMN02982990_03553</name>
</gene>